<evidence type="ECO:0000313" key="3">
    <source>
        <dbReference type="Proteomes" id="UP001157006"/>
    </source>
</evidence>
<evidence type="ECO:0000313" key="2">
    <source>
        <dbReference type="EMBL" id="CAI8606642.1"/>
    </source>
</evidence>
<evidence type="ECO:0000256" key="1">
    <source>
        <dbReference type="SAM" id="SignalP"/>
    </source>
</evidence>
<dbReference type="GO" id="GO:0003723">
    <property type="term" value="F:RNA binding"/>
    <property type="evidence" value="ECO:0007669"/>
    <property type="project" value="TreeGrafter"/>
</dbReference>
<keyword evidence="1" id="KW-0732">Signal</keyword>
<dbReference type="InterPro" id="IPR036919">
    <property type="entry name" value="Ribo_uL30_ferredoxin-like_sf"/>
</dbReference>
<dbReference type="InterPro" id="IPR039699">
    <property type="entry name" value="Ribosomal_uL30"/>
</dbReference>
<feature type="signal peptide" evidence="1">
    <location>
        <begin position="1"/>
        <end position="28"/>
    </location>
</feature>
<proteinExistence type="predicted"/>
<sequence length="167" mass="18755">MNSLSSESLGFSLRLGLCFCMFKTMASCLVQGLCRLGLKQVYVTVGFRLDRLKGLDRFEAGSWLFVCLSLTQVRLAVCLKQCGGSFETCFSFCVTSLTGNHLIEQELRKFGIVHQIENVGSHFKEVVMFMWPFELNKPADGLKNRFKDGGDSGDCEDLINELINKMN</sequence>
<dbReference type="PANTHER" id="PTHR11524:SF36">
    <property type="entry name" value="LARGE RIBOSOMAL SUBUNIT PROTEIN UL30Z"/>
    <property type="match status" value="1"/>
</dbReference>
<dbReference type="AlphaFoldDB" id="A0AAV1AB34"/>
<feature type="chain" id="PRO_5043762861" evidence="1">
    <location>
        <begin position="29"/>
        <end position="167"/>
    </location>
</feature>
<dbReference type="GO" id="GO:0003735">
    <property type="term" value="F:structural constituent of ribosome"/>
    <property type="evidence" value="ECO:0007669"/>
    <property type="project" value="TreeGrafter"/>
</dbReference>
<protein>
    <submittedName>
        <fullName evidence="2">Uncharacterized protein</fullName>
    </submittedName>
</protein>
<gene>
    <name evidence="2" type="ORF">VFH_IV000680</name>
</gene>
<dbReference type="GO" id="GO:0000463">
    <property type="term" value="P:maturation of LSU-rRNA from tricistronic rRNA transcript (SSU-rRNA, 5.8S rRNA, LSU-rRNA)"/>
    <property type="evidence" value="ECO:0007669"/>
    <property type="project" value="TreeGrafter"/>
</dbReference>
<organism evidence="2 3">
    <name type="scientific">Vicia faba</name>
    <name type="common">Broad bean</name>
    <name type="synonym">Faba vulgaris</name>
    <dbReference type="NCBI Taxonomy" id="3906"/>
    <lineage>
        <taxon>Eukaryota</taxon>
        <taxon>Viridiplantae</taxon>
        <taxon>Streptophyta</taxon>
        <taxon>Embryophyta</taxon>
        <taxon>Tracheophyta</taxon>
        <taxon>Spermatophyta</taxon>
        <taxon>Magnoliopsida</taxon>
        <taxon>eudicotyledons</taxon>
        <taxon>Gunneridae</taxon>
        <taxon>Pentapetalae</taxon>
        <taxon>rosids</taxon>
        <taxon>fabids</taxon>
        <taxon>Fabales</taxon>
        <taxon>Fabaceae</taxon>
        <taxon>Papilionoideae</taxon>
        <taxon>50 kb inversion clade</taxon>
        <taxon>NPAAA clade</taxon>
        <taxon>Hologalegina</taxon>
        <taxon>IRL clade</taxon>
        <taxon>Fabeae</taxon>
        <taxon>Vicia</taxon>
    </lineage>
</organism>
<accession>A0AAV1AB34</accession>
<reference evidence="2 3" key="1">
    <citation type="submission" date="2023-01" db="EMBL/GenBank/DDBJ databases">
        <authorList>
            <person name="Kreplak J."/>
        </authorList>
    </citation>
    <scope>NUCLEOTIDE SEQUENCE [LARGE SCALE GENOMIC DNA]</scope>
</reference>
<keyword evidence="3" id="KW-1185">Reference proteome</keyword>
<dbReference type="SUPFAM" id="SSF55129">
    <property type="entry name" value="Ribosomal protein L30p/L7e"/>
    <property type="match status" value="1"/>
</dbReference>
<dbReference type="EMBL" id="OX451739">
    <property type="protein sequence ID" value="CAI8606642.1"/>
    <property type="molecule type" value="Genomic_DNA"/>
</dbReference>
<dbReference type="GO" id="GO:0022625">
    <property type="term" value="C:cytosolic large ribosomal subunit"/>
    <property type="evidence" value="ECO:0007669"/>
    <property type="project" value="TreeGrafter"/>
</dbReference>
<name>A0AAV1AB34_VICFA</name>
<dbReference type="PANTHER" id="PTHR11524">
    <property type="entry name" value="60S RIBOSOMAL PROTEIN L7"/>
    <property type="match status" value="1"/>
</dbReference>
<dbReference type="Proteomes" id="UP001157006">
    <property type="component" value="Chromosome 4"/>
</dbReference>